<dbReference type="PANTHER" id="PTHR40045">
    <property type="entry name" value="YCGG FAMILY PROTEIN"/>
    <property type="match status" value="1"/>
</dbReference>
<keyword evidence="2" id="KW-1185">Reference proteome</keyword>
<organism evidence="1 2">
    <name type="scientific">Terribacillus aidingensis</name>
    <dbReference type="NCBI Taxonomy" id="586416"/>
    <lineage>
        <taxon>Bacteria</taxon>
        <taxon>Bacillati</taxon>
        <taxon>Bacillota</taxon>
        <taxon>Bacilli</taxon>
        <taxon>Bacillales</taxon>
        <taxon>Bacillaceae</taxon>
        <taxon>Terribacillus</taxon>
    </lineage>
</organism>
<dbReference type="RefSeq" id="WP_097041039.1">
    <property type="nucleotide sequence ID" value="NZ_OBEK01000002.1"/>
</dbReference>
<sequence>MTTLFDVHNSEYHQLTSWQQDMLQCFHSKLSDQENKFPCIPATAGHALGQFRYGFADDPTTEDAAKQLAGLLEEYGKNSREFGSYTSLIVFFDTAKQQELQLDVPAYFKIFWELLSRATDYDTSNWPVQIPKDPKEILWEYCFGEEKYFMYCATPSHQVKRSRNFPCMMLAITPRWVLEEFQSKPKPAAAIKNKIRQRIRAYDSNEVHPDLNAYGNNDNLEWKQYFLHDDNTSPARCPFHRRKQD</sequence>
<dbReference type="Pfam" id="PF08892">
    <property type="entry name" value="YqcI_YcgG"/>
    <property type="match status" value="1"/>
</dbReference>
<name>A0A285NQW9_9BACI</name>
<evidence type="ECO:0000313" key="2">
    <source>
        <dbReference type="Proteomes" id="UP000219356"/>
    </source>
</evidence>
<reference evidence="2" key="1">
    <citation type="submission" date="2017-09" db="EMBL/GenBank/DDBJ databases">
        <authorList>
            <person name="Varghese N."/>
            <person name="Submissions S."/>
        </authorList>
    </citation>
    <scope>NUCLEOTIDE SEQUENCE [LARGE SCALE GENOMIC DNA]</scope>
    <source>
        <strain evidence="2">CGMCC 1.8913</strain>
    </source>
</reference>
<accession>A0A285NQW9</accession>
<evidence type="ECO:0008006" key="3">
    <source>
        <dbReference type="Google" id="ProtNLM"/>
    </source>
</evidence>
<dbReference type="Proteomes" id="UP000219356">
    <property type="component" value="Unassembled WGS sequence"/>
</dbReference>
<dbReference type="EMBL" id="OBEK01000002">
    <property type="protein sequence ID" value="SNZ10256.1"/>
    <property type="molecule type" value="Genomic_DNA"/>
</dbReference>
<dbReference type="InterPro" id="IPR014988">
    <property type="entry name" value="Uncharacterised_YqcI/YcgG"/>
</dbReference>
<dbReference type="PANTHER" id="PTHR40045:SF1">
    <property type="entry name" value="YQCI_YCGG FAMILY PROTEIN"/>
    <property type="match status" value="1"/>
</dbReference>
<dbReference type="OrthoDB" id="112290at2"/>
<evidence type="ECO:0000313" key="1">
    <source>
        <dbReference type="EMBL" id="SNZ10256.1"/>
    </source>
</evidence>
<dbReference type="AlphaFoldDB" id="A0A285NQW9"/>
<protein>
    <recommendedName>
        <fullName evidence="3">YqcI/YcgG family protein</fullName>
    </recommendedName>
</protein>
<proteinExistence type="predicted"/>
<gene>
    <name evidence="1" type="ORF">SAMN05421503_1644</name>
</gene>